<evidence type="ECO:0008006" key="3">
    <source>
        <dbReference type="Google" id="ProtNLM"/>
    </source>
</evidence>
<dbReference type="InterPro" id="IPR036691">
    <property type="entry name" value="Endo/exonu/phosph_ase_sf"/>
</dbReference>
<dbReference type="AlphaFoldDB" id="A0A7J9CZ07"/>
<dbReference type="EMBL" id="JABEZY010257524">
    <property type="protein sequence ID" value="MBA0753692.1"/>
    <property type="molecule type" value="Genomic_DNA"/>
</dbReference>
<dbReference type="SUPFAM" id="SSF56219">
    <property type="entry name" value="DNase I-like"/>
    <property type="match status" value="1"/>
</dbReference>
<protein>
    <recommendedName>
        <fullName evidence="3">RNase H type-1 domain-containing protein</fullName>
    </recommendedName>
</protein>
<proteinExistence type="predicted"/>
<dbReference type="OrthoDB" id="990388at2759"/>
<dbReference type="Gene3D" id="3.60.10.10">
    <property type="entry name" value="Endonuclease/exonuclease/phosphatase"/>
    <property type="match status" value="1"/>
</dbReference>
<dbReference type="PANTHER" id="PTHR33710:SF64">
    <property type="entry name" value="ENDONUCLEASE_EXONUCLEASE_PHOSPHATASE DOMAIN-CONTAINING PROTEIN"/>
    <property type="match status" value="1"/>
</dbReference>
<gene>
    <name evidence="1" type="ORF">Gogos_020985</name>
</gene>
<sequence>MSSTSFYGRLELSQRYKSWEILQSVGDSVNEAWIVGGGFNNVYNNAEKCGGRCKLKAVMDTFRNAMELSLVNIKSDRCWFTRKNNQDGSRLVKERIDRLFVSASWLNSVPFISTKVVCQGNSNHDVIFLDILWQQPRDEFRDPRLFFKYEVCWAEEKEAKDIIKGVWSQKSDVCGMAWAYFRSLFKSKSNGSNERILDHIQRYDAFLFVRNRLEEVDAVKDILRNFEKVFGQQDAELLVGNQNQRACLGYDSLGCVMHAQGFGWQIGDGKSVRIGTDRWGFEVLDGKALSDETAIHALKNCPKARAILSHSGIDGRFLDTIYMKCIDWLEVAMCLIDRKAFKDFIYNLTNKSILPKRPSPQKWDKPPNRYIKINMYAAMSDGNIGIGIISRDCDGLVLKGIVACKAEHMNAEWAKFNALVEGINLACTNNFKKVIF</sequence>
<evidence type="ECO:0000313" key="2">
    <source>
        <dbReference type="Proteomes" id="UP000593579"/>
    </source>
</evidence>
<evidence type="ECO:0000313" key="1">
    <source>
        <dbReference type="EMBL" id="MBA0753692.1"/>
    </source>
</evidence>
<reference evidence="1 2" key="1">
    <citation type="journal article" date="2019" name="Genome Biol. Evol.">
        <title>Insights into the evolution of the New World diploid cottons (Gossypium, subgenus Houzingenia) based on genome sequencing.</title>
        <authorList>
            <person name="Grover C.E."/>
            <person name="Arick M.A. 2nd"/>
            <person name="Thrash A."/>
            <person name="Conover J.L."/>
            <person name="Sanders W.S."/>
            <person name="Peterson D.G."/>
            <person name="Frelichowski J.E."/>
            <person name="Scheffler J.A."/>
            <person name="Scheffler B.E."/>
            <person name="Wendel J.F."/>
        </authorList>
    </citation>
    <scope>NUCLEOTIDE SEQUENCE [LARGE SCALE GENOMIC DNA]</scope>
    <source>
        <strain evidence="1">5</strain>
        <tissue evidence="1">Leaf</tissue>
    </source>
</reference>
<keyword evidence="2" id="KW-1185">Reference proteome</keyword>
<dbReference type="Proteomes" id="UP000593579">
    <property type="component" value="Unassembled WGS sequence"/>
</dbReference>
<comment type="caution">
    <text evidence="1">The sequence shown here is derived from an EMBL/GenBank/DDBJ whole genome shotgun (WGS) entry which is preliminary data.</text>
</comment>
<dbReference type="PANTHER" id="PTHR33710">
    <property type="entry name" value="BNAC02G09200D PROTEIN"/>
    <property type="match status" value="1"/>
</dbReference>
<name>A0A7J9CZ07_GOSGO</name>
<organism evidence="1 2">
    <name type="scientific">Gossypium gossypioides</name>
    <name type="common">Mexican cotton</name>
    <name type="synonym">Selera gossypioides</name>
    <dbReference type="NCBI Taxonomy" id="34282"/>
    <lineage>
        <taxon>Eukaryota</taxon>
        <taxon>Viridiplantae</taxon>
        <taxon>Streptophyta</taxon>
        <taxon>Embryophyta</taxon>
        <taxon>Tracheophyta</taxon>
        <taxon>Spermatophyta</taxon>
        <taxon>Magnoliopsida</taxon>
        <taxon>eudicotyledons</taxon>
        <taxon>Gunneridae</taxon>
        <taxon>Pentapetalae</taxon>
        <taxon>rosids</taxon>
        <taxon>malvids</taxon>
        <taxon>Malvales</taxon>
        <taxon>Malvaceae</taxon>
        <taxon>Malvoideae</taxon>
        <taxon>Gossypium</taxon>
    </lineage>
</organism>
<accession>A0A7J9CZ07</accession>